<evidence type="ECO:0000256" key="4">
    <source>
        <dbReference type="SAM" id="Phobius"/>
    </source>
</evidence>
<dbReference type="Proteomes" id="UP000678393">
    <property type="component" value="Unassembled WGS sequence"/>
</dbReference>
<gene>
    <name evidence="5" type="ORF">CUNI_LOCUS22111</name>
</gene>
<reference evidence="5" key="1">
    <citation type="submission" date="2021-04" db="EMBL/GenBank/DDBJ databases">
        <authorList>
            <consortium name="Molecular Ecology Group"/>
        </authorList>
    </citation>
    <scope>NUCLEOTIDE SEQUENCE</scope>
</reference>
<evidence type="ECO:0000313" key="6">
    <source>
        <dbReference type="Proteomes" id="UP000678393"/>
    </source>
</evidence>
<sequence length="288" mass="32184">MERLSHVSFGLCSSCVSTISRNMQSICLRQTGVYFSTNTQLLKSPVSRSLDMLRFVSGLQLKYPARQRVGELSMNLKNSDLLGIPLLKLNTPVFSAQLYSTSTSTPDPQKPSPKTARLSAEKLISWKSVLLLASVGVLIVLAVQLLKAQKELERKKARSRTLGKAKLGGDWTLTDHNGNRRSSTDFRGQWLLIYFGFTHCPDVCPEELEKIVSVIKKTDADEKLPKIQPIIISVDPERDTPQALKEYCSEFSPRLLGFTGSPEEVQQATHAYRVYFSAGPKDDDNDYI</sequence>
<organism evidence="5 6">
    <name type="scientific">Candidula unifasciata</name>
    <dbReference type="NCBI Taxonomy" id="100452"/>
    <lineage>
        <taxon>Eukaryota</taxon>
        <taxon>Metazoa</taxon>
        <taxon>Spiralia</taxon>
        <taxon>Lophotrochozoa</taxon>
        <taxon>Mollusca</taxon>
        <taxon>Gastropoda</taxon>
        <taxon>Heterobranchia</taxon>
        <taxon>Euthyneura</taxon>
        <taxon>Panpulmonata</taxon>
        <taxon>Eupulmonata</taxon>
        <taxon>Stylommatophora</taxon>
        <taxon>Helicina</taxon>
        <taxon>Helicoidea</taxon>
        <taxon>Geomitridae</taxon>
        <taxon>Candidula</taxon>
    </lineage>
</organism>
<evidence type="ECO:0000256" key="3">
    <source>
        <dbReference type="PIRSR" id="PIRSR603782-2"/>
    </source>
</evidence>
<feature type="transmembrane region" description="Helical" evidence="4">
    <location>
        <begin position="124"/>
        <end position="146"/>
    </location>
</feature>
<dbReference type="SUPFAM" id="SSF52833">
    <property type="entry name" value="Thioredoxin-like"/>
    <property type="match status" value="1"/>
</dbReference>
<keyword evidence="2" id="KW-0479">Metal-binding</keyword>
<accession>A0A8S4A3V1</accession>
<dbReference type="InterPro" id="IPR003782">
    <property type="entry name" value="SCO1/SenC"/>
</dbReference>
<keyword evidence="4" id="KW-0812">Transmembrane</keyword>
<dbReference type="PANTHER" id="PTHR12151">
    <property type="entry name" value="ELECTRON TRANSPORT PROTIN SCO1/SENC FAMILY MEMBER"/>
    <property type="match status" value="1"/>
</dbReference>
<feature type="binding site" evidence="2">
    <location>
        <position position="200"/>
    </location>
    <ligand>
        <name>Cu cation</name>
        <dbReference type="ChEBI" id="CHEBI:23378"/>
    </ligand>
</feature>
<dbReference type="CDD" id="cd02968">
    <property type="entry name" value="SCO"/>
    <property type="match status" value="1"/>
</dbReference>
<dbReference type="GO" id="GO:0046872">
    <property type="term" value="F:metal ion binding"/>
    <property type="evidence" value="ECO:0007669"/>
    <property type="project" value="UniProtKB-KW"/>
</dbReference>
<dbReference type="OrthoDB" id="270009at2759"/>
<keyword evidence="4" id="KW-0472">Membrane</keyword>
<evidence type="ECO:0000256" key="1">
    <source>
        <dbReference type="ARBA" id="ARBA00010996"/>
    </source>
</evidence>
<dbReference type="GO" id="GO:0033617">
    <property type="term" value="P:mitochondrial respiratory chain complex IV assembly"/>
    <property type="evidence" value="ECO:0007669"/>
    <property type="project" value="TreeGrafter"/>
</dbReference>
<dbReference type="GO" id="GO:0005739">
    <property type="term" value="C:mitochondrion"/>
    <property type="evidence" value="ECO:0007669"/>
    <property type="project" value="GOC"/>
</dbReference>
<feature type="binding site" evidence="2">
    <location>
        <position position="204"/>
    </location>
    <ligand>
        <name>Cu cation</name>
        <dbReference type="ChEBI" id="CHEBI:23378"/>
    </ligand>
</feature>
<comment type="caution">
    <text evidence="5">The sequence shown here is derived from an EMBL/GenBank/DDBJ whole genome shotgun (WGS) entry which is preliminary data.</text>
</comment>
<proteinExistence type="inferred from homology"/>
<feature type="non-terminal residue" evidence="5">
    <location>
        <position position="288"/>
    </location>
</feature>
<evidence type="ECO:0000313" key="5">
    <source>
        <dbReference type="EMBL" id="CAG5136553.1"/>
    </source>
</evidence>
<dbReference type="PANTHER" id="PTHR12151:SF5">
    <property type="entry name" value="AT19154P"/>
    <property type="match status" value="1"/>
</dbReference>
<evidence type="ECO:0008006" key="7">
    <source>
        <dbReference type="Google" id="ProtNLM"/>
    </source>
</evidence>
<protein>
    <recommendedName>
        <fullName evidence="7">Thioredoxin domain-containing protein</fullName>
    </recommendedName>
</protein>
<name>A0A8S4A3V1_9EUPU</name>
<feature type="disulfide bond" description="Redox-active" evidence="3">
    <location>
        <begin position="200"/>
        <end position="204"/>
    </location>
</feature>
<dbReference type="InterPro" id="IPR036249">
    <property type="entry name" value="Thioredoxin-like_sf"/>
</dbReference>
<keyword evidence="2" id="KW-0186">Copper</keyword>
<dbReference type="AlphaFoldDB" id="A0A8S4A3V1"/>
<evidence type="ECO:0000256" key="2">
    <source>
        <dbReference type="PIRSR" id="PIRSR603782-1"/>
    </source>
</evidence>
<dbReference type="EMBL" id="CAJHNH020008543">
    <property type="protein sequence ID" value="CAG5136553.1"/>
    <property type="molecule type" value="Genomic_DNA"/>
</dbReference>
<keyword evidence="4" id="KW-1133">Transmembrane helix</keyword>
<dbReference type="FunFam" id="3.40.30.10:FF:000013">
    <property type="entry name" value="Blast:Protein SCO1 homolog, mitochondrial"/>
    <property type="match status" value="1"/>
</dbReference>
<dbReference type="Gene3D" id="3.40.30.10">
    <property type="entry name" value="Glutaredoxin"/>
    <property type="match status" value="1"/>
</dbReference>
<comment type="similarity">
    <text evidence="1">Belongs to the SCO1/2 family.</text>
</comment>
<dbReference type="Pfam" id="PF02630">
    <property type="entry name" value="SCO1-SenC"/>
    <property type="match status" value="1"/>
</dbReference>
<keyword evidence="6" id="KW-1185">Reference proteome</keyword>
<keyword evidence="3" id="KW-1015">Disulfide bond</keyword>